<accession>A0A6A5X5U9</accession>
<dbReference type="InterPro" id="IPR013087">
    <property type="entry name" value="Znf_C2H2_type"/>
</dbReference>
<evidence type="ECO:0000313" key="3">
    <source>
        <dbReference type="EMBL" id="KAF2008270.1"/>
    </source>
</evidence>
<organism evidence="3 4">
    <name type="scientific">Aaosphaeria arxii CBS 175.79</name>
    <dbReference type="NCBI Taxonomy" id="1450172"/>
    <lineage>
        <taxon>Eukaryota</taxon>
        <taxon>Fungi</taxon>
        <taxon>Dikarya</taxon>
        <taxon>Ascomycota</taxon>
        <taxon>Pezizomycotina</taxon>
        <taxon>Dothideomycetes</taxon>
        <taxon>Pleosporomycetidae</taxon>
        <taxon>Pleosporales</taxon>
        <taxon>Pleosporales incertae sedis</taxon>
        <taxon>Aaosphaeria</taxon>
    </lineage>
</organism>
<feature type="compositionally biased region" description="Basic and acidic residues" evidence="1">
    <location>
        <begin position="146"/>
        <end position="161"/>
    </location>
</feature>
<feature type="region of interest" description="Disordered" evidence="1">
    <location>
        <begin position="141"/>
        <end position="198"/>
    </location>
</feature>
<sequence length="368" mass="40823">VLVSQEEDDAFVTASPAPGAGQEGSRGHMPRSATLERQNADGEPRQHLDRIEVPRSGRPKRLRQINFQSYDPPRSFMVPGDKKTYVQCPYCDDKVVSRNNWTAHLRGHGLQGPIKNIKSTTGARFTCPYCQKDFAVTSRRKHYQNKHPEHLSTAKDARGAETDGTSGEDDLADEPAEGDPDAETTLAPSSEFSDPGVGSRDLVEGLLQTYVPSMIATHKKAIRNMQMHLEQYGEEESRFARELPTYMEEFRRVRVLSPCTLWEYRERVAAGDTFECGTFIFATAEQCTELLREAPLRLPILVPNELKGGQTRPAETMEQAFRLLSTSSLRTSSASSTTRKRSSTASTSDPVGTSAQSRSSGTFPDTMS</sequence>
<feature type="compositionally biased region" description="Acidic residues" evidence="1">
    <location>
        <begin position="166"/>
        <end position="182"/>
    </location>
</feature>
<dbReference type="Proteomes" id="UP000799778">
    <property type="component" value="Unassembled WGS sequence"/>
</dbReference>
<dbReference type="SMART" id="SM00355">
    <property type="entry name" value="ZnF_C2H2"/>
    <property type="match status" value="2"/>
</dbReference>
<feature type="region of interest" description="Disordered" evidence="1">
    <location>
        <begin position="1"/>
        <end position="47"/>
    </location>
</feature>
<feature type="compositionally biased region" description="Basic and acidic residues" evidence="1">
    <location>
        <begin position="38"/>
        <end position="47"/>
    </location>
</feature>
<reference evidence="3" key="1">
    <citation type="journal article" date="2020" name="Stud. Mycol.">
        <title>101 Dothideomycetes genomes: a test case for predicting lifestyles and emergence of pathogens.</title>
        <authorList>
            <person name="Haridas S."/>
            <person name="Albert R."/>
            <person name="Binder M."/>
            <person name="Bloem J."/>
            <person name="Labutti K."/>
            <person name="Salamov A."/>
            <person name="Andreopoulos B."/>
            <person name="Baker S."/>
            <person name="Barry K."/>
            <person name="Bills G."/>
            <person name="Bluhm B."/>
            <person name="Cannon C."/>
            <person name="Castanera R."/>
            <person name="Culley D."/>
            <person name="Daum C."/>
            <person name="Ezra D."/>
            <person name="Gonzalez J."/>
            <person name="Henrissat B."/>
            <person name="Kuo A."/>
            <person name="Liang C."/>
            <person name="Lipzen A."/>
            <person name="Lutzoni F."/>
            <person name="Magnuson J."/>
            <person name="Mondo S."/>
            <person name="Nolan M."/>
            <person name="Ohm R."/>
            <person name="Pangilinan J."/>
            <person name="Park H.-J."/>
            <person name="Ramirez L."/>
            <person name="Alfaro M."/>
            <person name="Sun H."/>
            <person name="Tritt A."/>
            <person name="Yoshinaga Y."/>
            <person name="Zwiers L.-H."/>
            <person name="Turgeon B."/>
            <person name="Goodwin S."/>
            <person name="Spatafora J."/>
            <person name="Crous P."/>
            <person name="Grigoriev I."/>
        </authorList>
    </citation>
    <scope>NUCLEOTIDE SEQUENCE</scope>
    <source>
        <strain evidence="3">CBS 175.79</strain>
    </source>
</reference>
<evidence type="ECO:0000313" key="4">
    <source>
        <dbReference type="Proteomes" id="UP000799778"/>
    </source>
</evidence>
<dbReference type="Gene3D" id="3.30.160.60">
    <property type="entry name" value="Classic Zinc Finger"/>
    <property type="match status" value="1"/>
</dbReference>
<name>A0A6A5X5U9_9PLEO</name>
<evidence type="ECO:0000256" key="1">
    <source>
        <dbReference type="SAM" id="MobiDB-lite"/>
    </source>
</evidence>
<evidence type="ECO:0000259" key="2">
    <source>
        <dbReference type="PROSITE" id="PS00028"/>
    </source>
</evidence>
<dbReference type="AlphaFoldDB" id="A0A6A5X5U9"/>
<gene>
    <name evidence="3" type="ORF">BU24DRAFT_429499</name>
</gene>
<proteinExistence type="predicted"/>
<protein>
    <recommendedName>
        <fullName evidence="2">C2H2-type domain-containing protein</fullName>
    </recommendedName>
</protein>
<feature type="region of interest" description="Disordered" evidence="1">
    <location>
        <begin position="328"/>
        <end position="368"/>
    </location>
</feature>
<feature type="compositionally biased region" description="Polar residues" evidence="1">
    <location>
        <begin position="349"/>
        <end position="368"/>
    </location>
</feature>
<dbReference type="EMBL" id="ML978100">
    <property type="protein sequence ID" value="KAF2008270.1"/>
    <property type="molecule type" value="Genomic_DNA"/>
</dbReference>
<dbReference type="RefSeq" id="XP_033376609.1">
    <property type="nucleotide sequence ID" value="XM_033529745.1"/>
</dbReference>
<feature type="domain" description="C2H2-type" evidence="2">
    <location>
        <begin position="88"/>
        <end position="108"/>
    </location>
</feature>
<feature type="compositionally biased region" description="Acidic residues" evidence="1">
    <location>
        <begin position="1"/>
        <end position="10"/>
    </location>
</feature>
<keyword evidence="4" id="KW-1185">Reference proteome</keyword>
<feature type="compositionally biased region" description="Low complexity" evidence="1">
    <location>
        <begin position="328"/>
        <end position="348"/>
    </location>
</feature>
<feature type="non-terminal residue" evidence="3">
    <location>
        <position position="1"/>
    </location>
</feature>
<dbReference type="GeneID" id="54287142"/>
<dbReference type="PROSITE" id="PS00028">
    <property type="entry name" value="ZINC_FINGER_C2H2_1"/>
    <property type="match status" value="1"/>
</dbReference>